<dbReference type="FunFam" id="3.40.50.300:FF:000209">
    <property type="entry name" value="Cell division protein FtsK"/>
    <property type="match status" value="1"/>
</dbReference>
<evidence type="ECO:0000256" key="13">
    <source>
        <dbReference type="ARBA" id="ARBA00023306"/>
    </source>
</evidence>
<evidence type="ECO:0000256" key="7">
    <source>
        <dbReference type="ARBA" id="ARBA00022741"/>
    </source>
</evidence>
<dbReference type="SUPFAM" id="SSF46785">
    <property type="entry name" value="Winged helix' DNA-binding domain"/>
    <property type="match status" value="1"/>
</dbReference>
<dbReference type="GO" id="GO:0007059">
    <property type="term" value="P:chromosome segregation"/>
    <property type="evidence" value="ECO:0007669"/>
    <property type="project" value="UniProtKB-KW"/>
</dbReference>
<evidence type="ECO:0000256" key="9">
    <source>
        <dbReference type="ARBA" id="ARBA00022840"/>
    </source>
</evidence>
<dbReference type="InterPro" id="IPR002543">
    <property type="entry name" value="FtsK_dom"/>
</dbReference>
<dbReference type="PANTHER" id="PTHR22683:SF41">
    <property type="entry name" value="DNA TRANSLOCASE FTSK"/>
    <property type="match status" value="1"/>
</dbReference>
<evidence type="ECO:0000256" key="2">
    <source>
        <dbReference type="ARBA" id="ARBA00006474"/>
    </source>
</evidence>
<dbReference type="RefSeq" id="WP_064030791.1">
    <property type="nucleotide sequence ID" value="NZ_LUUK01000196.1"/>
</dbReference>
<dbReference type="PANTHER" id="PTHR22683">
    <property type="entry name" value="SPORULATION PROTEIN RELATED"/>
    <property type="match status" value="1"/>
</dbReference>
<keyword evidence="10 16" id="KW-1133">Transmembrane helix</keyword>
<dbReference type="PROSITE" id="PS50901">
    <property type="entry name" value="FTSK"/>
    <property type="match status" value="1"/>
</dbReference>
<feature type="region of interest" description="Disordered" evidence="15">
    <location>
        <begin position="205"/>
        <end position="242"/>
    </location>
</feature>
<sequence length="770" mass="83801">MVAVVEEKAARGYREIALLGCTSCALFFLIALLTFSSNDPGWSHSTSYQQIANACGLFGAWLADFVLSFLGLMAYLIPVMIFWYGFILFHGGKQQPGGQWLIAMRWSGFLATMLSGSAILFLHLHFLRTKVDLPESPGGILGREIGDALVHLLGNSGSTLLLLAIFMTGVTLFTGLSWLMMMTLIGKGAMTACSVVGRQAVAAPGRYRGERPATERPERPEIQRKAKPADAGKAEERTARKPQIQVVETPPSAPAAVKPARRKDAKPLENYEPSEFLNALPPLSLLEKRDIKVKRYSKVELEEISRQVEDVLQDYGIAAEVEAVLPGPVITRFELRLAAGVKVSRISSLAKDLARGLSVTSVRIVEVIEGKSVIGLEIPNQEREMVSLRDLLVSDEFDRAKSKLTLAMGKDISGTPVVADLGKMPHALVAGTTGSGKSVAINTMILSLVYKAKPEDVRLIMIDPKMLELSVYEGIPHLLTPVVTDMKDAQNALRWAVAEMERRYKLMSKVGVRNLAGYNHAVREADAAGQPLRDPLFYPQTPIPADDYPLLTTLPSIVIVIDELADMMMVVGKKVEELIARLAQKARAAGIHLILATQRPSVDVLTGLIKANVPTRISFQVSSRIDSRTIIDQGGAEALLGNGDMLFLPSGTSIPLRAHGAFVDDHEVHAVVEFLKKTGPTNYLDEITQERTDSGEIAGEGGEGGETDPLYDEAVAFVTDSRKASISSVQRRFKIGYNRAARIIEEMENAGVVTPPETNGSREVLAPPPR</sequence>
<evidence type="ECO:0000256" key="11">
    <source>
        <dbReference type="ARBA" id="ARBA00023125"/>
    </source>
</evidence>
<keyword evidence="6 16" id="KW-0812">Transmembrane</keyword>
<gene>
    <name evidence="18" type="ORF">A1355_11495</name>
</gene>
<reference evidence="19" key="1">
    <citation type="submission" date="2016-03" db="EMBL/GenBank/DDBJ databases">
        <authorList>
            <person name="Heylen K."/>
            <person name="De Vos P."/>
            <person name="Vekeman B."/>
        </authorList>
    </citation>
    <scope>NUCLEOTIDE SEQUENCE [LARGE SCALE GENOMIC DNA]</scope>
    <source>
        <strain evidence="19">R-45383</strain>
    </source>
</reference>
<dbReference type="SUPFAM" id="SSF52540">
    <property type="entry name" value="P-loop containing nucleoside triphosphate hydrolases"/>
    <property type="match status" value="1"/>
</dbReference>
<dbReference type="InterPro" id="IPR036390">
    <property type="entry name" value="WH_DNA-bd_sf"/>
</dbReference>
<dbReference type="CDD" id="cd01127">
    <property type="entry name" value="TrwB_TraG_TraD_VirD4"/>
    <property type="match status" value="1"/>
</dbReference>
<protein>
    <recommendedName>
        <fullName evidence="3">DNA translocase FtsK</fullName>
    </recommendedName>
</protein>
<organism evidence="18 19">
    <name type="scientific">Methylomonas koyamae</name>
    <dbReference type="NCBI Taxonomy" id="702114"/>
    <lineage>
        <taxon>Bacteria</taxon>
        <taxon>Pseudomonadati</taxon>
        <taxon>Pseudomonadota</taxon>
        <taxon>Gammaproteobacteria</taxon>
        <taxon>Methylococcales</taxon>
        <taxon>Methylococcaceae</taxon>
        <taxon>Methylomonas</taxon>
    </lineage>
</organism>
<evidence type="ECO:0000256" key="16">
    <source>
        <dbReference type="SAM" id="Phobius"/>
    </source>
</evidence>
<feature type="compositionally biased region" description="Basic and acidic residues" evidence="15">
    <location>
        <begin position="207"/>
        <end position="239"/>
    </location>
</feature>
<dbReference type="Gene3D" id="1.10.10.10">
    <property type="entry name" value="Winged helix-like DNA-binding domain superfamily/Winged helix DNA-binding domain"/>
    <property type="match status" value="1"/>
</dbReference>
<feature type="domain" description="FtsK" evidence="17">
    <location>
        <begin position="414"/>
        <end position="628"/>
    </location>
</feature>
<feature type="transmembrane region" description="Helical" evidence="16">
    <location>
        <begin position="16"/>
        <end position="35"/>
    </location>
</feature>
<evidence type="ECO:0000313" key="19">
    <source>
        <dbReference type="Proteomes" id="UP000077628"/>
    </source>
</evidence>
<keyword evidence="4" id="KW-1003">Cell membrane</keyword>
<evidence type="ECO:0000256" key="12">
    <source>
        <dbReference type="ARBA" id="ARBA00023136"/>
    </source>
</evidence>
<evidence type="ECO:0000313" key="18">
    <source>
        <dbReference type="EMBL" id="OAI14896.1"/>
    </source>
</evidence>
<dbReference type="Gene3D" id="3.40.50.300">
    <property type="entry name" value="P-loop containing nucleotide triphosphate hydrolases"/>
    <property type="match status" value="1"/>
</dbReference>
<evidence type="ECO:0000256" key="10">
    <source>
        <dbReference type="ARBA" id="ARBA00022989"/>
    </source>
</evidence>
<name>A0A177NA21_9GAMM</name>
<feature type="transmembrane region" description="Helical" evidence="16">
    <location>
        <begin position="66"/>
        <end position="89"/>
    </location>
</feature>
<keyword evidence="9 14" id="KW-0067">ATP-binding</keyword>
<accession>A0A177NA21</accession>
<dbReference type="Pfam" id="PF17854">
    <property type="entry name" value="FtsK_alpha"/>
    <property type="match status" value="1"/>
</dbReference>
<keyword evidence="7 14" id="KW-0547">Nucleotide-binding</keyword>
<dbReference type="InterPro" id="IPR027417">
    <property type="entry name" value="P-loop_NTPase"/>
</dbReference>
<feature type="transmembrane region" description="Helical" evidence="16">
    <location>
        <begin position="160"/>
        <end position="181"/>
    </location>
</feature>
<keyword evidence="5 18" id="KW-0132">Cell division</keyword>
<dbReference type="Pfam" id="PF01580">
    <property type="entry name" value="FtsK_SpoIIIE"/>
    <property type="match status" value="1"/>
</dbReference>
<evidence type="ECO:0000256" key="6">
    <source>
        <dbReference type="ARBA" id="ARBA00022692"/>
    </source>
</evidence>
<dbReference type="InterPro" id="IPR050206">
    <property type="entry name" value="FtsK/SpoIIIE/SftA"/>
</dbReference>
<feature type="binding site" evidence="14">
    <location>
        <begin position="431"/>
        <end position="438"/>
    </location>
    <ligand>
        <name>ATP</name>
        <dbReference type="ChEBI" id="CHEBI:30616"/>
    </ligand>
</feature>
<proteinExistence type="inferred from homology"/>
<evidence type="ECO:0000256" key="3">
    <source>
        <dbReference type="ARBA" id="ARBA00020887"/>
    </source>
</evidence>
<dbReference type="InterPro" id="IPR025199">
    <property type="entry name" value="FtsK_4TM"/>
</dbReference>
<dbReference type="EMBL" id="LUUK01000196">
    <property type="protein sequence ID" value="OAI14896.1"/>
    <property type="molecule type" value="Genomic_DNA"/>
</dbReference>
<dbReference type="InterPro" id="IPR036388">
    <property type="entry name" value="WH-like_DNA-bd_sf"/>
</dbReference>
<keyword evidence="19" id="KW-1185">Reference proteome</keyword>
<evidence type="ECO:0000256" key="5">
    <source>
        <dbReference type="ARBA" id="ARBA00022618"/>
    </source>
</evidence>
<dbReference type="GO" id="GO:0051301">
    <property type="term" value="P:cell division"/>
    <property type="evidence" value="ECO:0007669"/>
    <property type="project" value="UniProtKB-KW"/>
</dbReference>
<dbReference type="Proteomes" id="UP000077628">
    <property type="component" value="Unassembled WGS sequence"/>
</dbReference>
<dbReference type="AlphaFoldDB" id="A0A177NA21"/>
<evidence type="ECO:0000256" key="4">
    <source>
        <dbReference type="ARBA" id="ARBA00022475"/>
    </source>
</evidence>
<dbReference type="GO" id="GO:0003677">
    <property type="term" value="F:DNA binding"/>
    <property type="evidence" value="ECO:0007669"/>
    <property type="project" value="UniProtKB-KW"/>
</dbReference>
<dbReference type="STRING" id="702114.A1355_11495"/>
<comment type="similarity">
    <text evidence="2">Belongs to the FtsK/SpoIIIE/SftA family.</text>
</comment>
<keyword evidence="12 16" id="KW-0472">Membrane</keyword>
<dbReference type="Pfam" id="PF09397">
    <property type="entry name" value="FtsK_gamma"/>
    <property type="match status" value="1"/>
</dbReference>
<feature type="transmembrane region" description="Helical" evidence="16">
    <location>
        <begin position="109"/>
        <end position="127"/>
    </location>
</feature>
<keyword evidence="8" id="KW-0159">Chromosome partition</keyword>
<dbReference type="OrthoDB" id="9807790at2"/>
<evidence type="ECO:0000256" key="8">
    <source>
        <dbReference type="ARBA" id="ARBA00022829"/>
    </source>
</evidence>
<comment type="caution">
    <text evidence="18">The sequence shown here is derived from an EMBL/GenBank/DDBJ whole genome shotgun (WGS) entry which is preliminary data.</text>
</comment>
<keyword evidence="13" id="KW-0131">Cell cycle</keyword>
<dbReference type="GO" id="GO:0005524">
    <property type="term" value="F:ATP binding"/>
    <property type="evidence" value="ECO:0007669"/>
    <property type="project" value="UniProtKB-UniRule"/>
</dbReference>
<evidence type="ECO:0000259" key="17">
    <source>
        <dbReference type="PROSITE" id="PS50901"/>
    </source>
</evidence>
<evidence type="ECO:0000256" key="15">
    <source>
        <dbReference type="SAM" id="MobiDB-lite"/>
    </source>
</evidence>
<dbReference type="GO" id="GO:0005886">
    <property type="term" value="C:plasma membrane"/>
    <property type="evidence" value="ECO:0007669"/>
    <property type="project" value="UniProtKB-SubCell"/>
</dbReference>
<evidence type="ECO:0000256" key="1">
    <source>
        <dbReference type="ARBA" id="ARBA00004651"/>
    </source>
</evidence>
<dbReference type="SMART" id="SM00843">
    <property type="entry name" value="Ftsk_gamma"/>
    <property type="match status" value="1"/>
</dbReference>
<dbReference type="Pfam" id="PF13491">
    <property type="entry name" value="FtsK_4TM"/>
    <property type="match status" value="1"/>
</dbReference>
<evidence type="ECO:0000256" key="14">
    <source>
        <dbReference type="PROSITE-ProRule" id="PRU00289"/>
    </source>
</evidence>
<comment type="subcellular location">
    <subcellularLocation>
        <location evidence="1">Cell membrane</location>
        <topology evidence="1">Multi-pass membrane protein</topology>
    </subcellularLocation>
</comment>
<dbReference type="InterPro" id="IPR041027">
    <property type="entry name" value="FtsK_alpha"/>
</dbReference>
<dbReference type="InterPro" id="IPR018541">
    <property type="entry name" value="Ftsk_gamma"/>
</dbReference>
<dbReference type="Gene3D" id="3.30.980.40">
    <property type="match status" value="1"/>
</dbReference>
<keyword evidence="11" id="KW-0238">DNA-binding</keyword>